<dbReference type="PROSITE" id="PS50991">
    <property type="entry name" value="PYR_CT"/>
    <property type="match status" value="1"/>
</dbReference>
<dbReference type="Pfam" id="PF02436">
    <property type="entry name" value="PYC_OADA"/>
    <property type="match status" value="1"/>
</dbReference>
<name>A0ABU3C0V8_9GAMM</name>
<dbReference type="InterPro" id="IPR003379">
    <property type="entry name" value="Carboxylase_cons_dom"/>
</dbReference>
<gene>
    <name evidence="2" type="ORF">RM532_09500</name>
</gene>
<dbReference type="PANTHER" id="PTHR43778">
    <property type="entry name" value="PYRUVATE CARBOXYLASE"/>
    <property type="match status" value="1"/>
</dbReference>
<feature type="domain" description="Pyruvate carboxyltransferase" evidence="1">
    <location>
        <begin position="4"/>
        <end position="266"/>
    </location>
</feature>
<dbReference type="Gene3D" id="3.20.20.70">
    <property type="entry name" value="Aldolase class I"/>
    <property type="match status" value="1"/>
</dbReference>
<sequence length="484" mass="53510">MAHIDFLDCTFRDGQQSLWGMRMQAGMALPISPIQDQAGFRVIDLTGSSMFEVLIKYCRENPWEGLDLLVESMPNTPIRGGMRANASVTFGVTPDALMDAWMRQLNVHGCRSFWIYDVLFNVDKMHRLAGVAKEFGSEVAGSIMFTMSPVHTDEYYADKADKLSACDDIDTILLYDTAGVLERDRMETLIPAIKANARGKPVEFHSNNILGMSARAYIDAIELGVNIIHTASRPLANGASVPSTEVMVKNVERMGHTHNIDKSKLAPVAEHMEAVGKAAGFPVNQYYEYDLLAARHQIPGGMLGTLKAQLVQHGLSDRFEDVLEETAIVRRELGYPGMATPFSQLVGTQAVLNLVTGKRYGTVPDEVIQYAAGFYGDPVAPIDEDVKDRILNAPRARAVLANPPEQPSIDELRQRYGTSNDDELILRALVPQADLERMWAAGPVRRDFPLLSSPELAQAQHLMKTARSPLVQIQSAAMDLTLRR</sequence>
<reference evidence="2 3" key="1">
    <citation type="submission" date="2023-09" db="EMBL/GenBank/DDBJ databases">
        <authorList>
            <person name="Rey-Velasco X."/>
        </authorList>
    </citation>
    <scope>NUCLEOTIDE SEQUENCE [LARGE SCALE GENOMIC DNA]</scope>
    <source>
        <strain evidence="2 3">W335</strain>
    </source>
</reference>
<dbReference type="SUPFAM" id="SSF51569">
    <property type="entry name" value="Aldolase"/>
    <property type="match status" value="1"/>
</dbReference>
<organism evidence="2 3">
    <name type="scientific">Spectribacter hydrogenoxidans</name>
    <dbReference type="NCBI Taxonomy" id="3075608"/>
    <lineage>
        <taxon>Bacteria</taxon>
        <taxon>Pseudomonadati</taxon>
        <taxon>Pseudomonadota</taxon>
        <taxon>Gammaproteobacteria</taxon>
        <taxon>Salinisphaerales</taxon>
        <taxon>Salinisphaeraceae</taxon>
        <taxon>Spectribacter</taxon>
    </lineage>
</organism>
<evidence type="ECO:0000259" key="1">
    <source>
        <dbReference type="PROSITE" id="PS50991"/>
    </source>
</evidence>
<keyword evidence="3" id="KW-1185">Reference proteome</keyword>
<dbReference type="EMBL" id="JAVRIB010000008">
    <property type="protein sequence ID" value="MDT0635189.1"/>
    <property type="molecule type" value="Genomic_DNA"/>
</dbReference>
<dbReference type="InterPro" id="IPR013785">
    <property type="entry name" value="Aldolase_TIM"/>
</dbReference>
<proteinExistence type="predicted"/>
<comment type="caution">
    <text evidence="2">The sequence shown here is derived from an EMBL/GenBank/DDBJ whole genome shotgun (WGS) entry which is preliminary data.</text>
</comment>
<dbReference type="Proteomes" id="UP001251857">
    <property type="component" value="Unassembled WGS sequence"/>
</dbReference>
<dbReference type="PANTHER" id="PTHR43778:SF2">
    <property type="entry name" value="PYRUVATE CARBOXYLASE, MITOCHONDRIAL"/>
    <property type="match status" value="1"/>
</dbReference>
<dbReference type="RefSeq" id="WP_311653087.1">
    <property type="nucleotide sequence ID" value="NZ_JAVRIB010000008.1"/>
</dbReference>
<dbReference type="SUPFAM" id="SSF89000">
    <property type="entry name" value="post-HMGL domain-like"/>
    <property type="match status" value="1"/>
</dbReference>
<dbReference type="InterPro" id="IPR055268">
    <property type="entry name" value="PCB-like"/>
</dbReference>
<protein>
    <recommendedName>
        <fullName evidence="1">Pyruvate carboxyltransferase domain-containing protein</fullName>
    </recommendedName>
</protein>
<accession>A0ABU3C0V8</accession>
<dbReference type="InterPro" id="IPR000891">
    <property type="entry name" value="PYR_CT"/>
</dbReference>
<evidence type="ECO:0000313" key="2">
    <source>
        <dbReference type="EMBL" id="MDT0635189.1"/>
    </source>
</evidence>
<evidence type="ECO:0000313" key="3">
    <source>
        <dbReference type="Proteomes" id="UP001251857"/>
    </source>
</evidence>